<keyword evidence="1" id="KW-0732">Signal</keyword>
<dbReference type="RefSeq" id="WP_144303774.1">
    <property type="nucleotide sequence ID" value="NZ_QMIE01000013.1"/>
</dbReference>
<keyword evidence="3" id="KW-1185">Reference proteome</keyword>
<dbReference type="InterPro" id="IPR036737">
    <property type="entry name" value="OmpA-like_sf"/>
</dbReference>
<name>A0A7M3MCA7_9BACT</name>
<evidence type="ECO:0008006" key="4">
    <source>
        <dbReference type="Google" id="ProtNLM"/>
    </source>
</evidence>
<dbReference type="Proteomes" id="UP000448292">
    <property type="component" value="Unassembled WGS sequence"/>
</dbReference>
<organism evidence="2 3">
    <name type="scientific">Oceanidesulfovibrio indonesiensis</name>
    <dbReference type="NCBI Taxonomy" id="54767"/>
    <lineage>
        <taxon>Bacteria</taxon>
        <taxon>Pseudomonadati</taxon>
        <taxon>Thermodesulfobacteriota</taxon>
        <taxon>Desulfovibrionia</taxon>
        <taxon>Desulfovibrionales</taxon>
        <taxon>Desulfovibrionaceae</taxon>
        <taxon>Oceanidesulfovibrio</taxon>
    </lineage>
</organism>
<evidence type="ECO:0000313" key="3">
    <source>
        <dbReference type="Proteomes" id="UP000448292"/>
    </source>
</evidence>
<proteinExistence type="predicted"/>
<dbReference type="OrthoDB" id="9782229at2"/>
<reference evidence="2 3" key="1">
    <citation type="submission" date="2018-06" db="EMBL/GenBank/DDBJ databases">
        <title>Complete genome of Desulfovibrio indonesiensis P37SLT.</title>
        <authorList>
            <person name="Crispim J.S."/>
            <person name="Vidigal P.M.P."/>
            <person name="Silva L.C.F."/>
            <person name="Laguardia C.N."/>
            <person name="Araujo L.C."/>
            <person name="Dias R.S."/>
            <person name="Sousa M.P."/>
            <person name="Paula S.O."/>
            <person name="Silva C."/>
        </authorList>
    </citation>
    <scope>NUCLEOTIDE SEQUENCE [LARGE SCALE GENOMIC DNA]</scope>
    <source>
        <strain evidence="2 3">P37SLT</strain>
    </source>
</reference>
<accession>A0A7M3MCA7</accession>
<dbReference type="SUPFAM" id="SSF103088">
    <property type="entry name" value="OmpA-like"/>
    <property type="match status" value="1"/>
</dbReference>
<comment type="caution">
    <text evidence="2">The sequence shown here is derived from an EMBL/GenBank/DDBJ whole genome shotgun (WGS) entry which is preliminary data.</text>
</comment>
<protein>
    <recommendedName>
        <fullName evidence="4">OmpA-like domain-containing protein</fullName>
    </recommendedName>
</protein>
<dbReference type="EMBL" id="QMIE01000013">
    <property type="protein sequence ID" value="TVM15994.1"/>
    <property type="molecule type" value="Genomic_DNA"/>
</dbReference>
<evidence type="ECO:0000313" key="2">
    <source>
        <dbReference type="EMBL" id="TVM15994.1"/>
    </source>
</evidence>
<evidence type="ECO:0000256" key="1">
    <source>
        <dbReference type="SAM" id="SignalP"/>
    </source>
</evidence>
<dbReference type="Gene3D" id="3.30.1330.60">
    <property type="entry name" value="OmpA-like domain"/>
    <property type="match status" value="1"/>
</dbReference>
<dbReference type="AlphaFoldDB" id="A0A7M3MCA7"/>
<sequence length="212" mass="23125">MRRALIPLFLLCFASFMILGCEPKPQVVIAPISPEIFQFPNGATLPANIPDRAGALGEIAVAAHSRHMAGGPNMAANRESVEIAMDMFYDLSQAQGAGEVTLFFDTGKSTLNPPERDKLEQFLSRIAAESYGRTVHLLIIGSASATGPRELNTKLSTRRVEATLPYVQRMLSGAPYATHPINAMGEMYSPRNVPYEVHKLYQYAQVIAAYGP</sequence>
<dbReference type="PROSITE" id="PS51257">
    <property type="entry name" value="PROKAR_LIPOPROTEIN"/>
    <property type="match status" value="1"/>
</dbReference>
<gene>
    <name evidence="2" type="ORF">DPQ33_13585</name>
</gene>
<feature type="chain" id="PRO_5029623863" description="OmpA-like domain-containing protein" evidence="1">
    <location>
        <begin position="21"/>
        <end position="212"/>
    </location>
</feature>
<feature type="signal peptide" evidence="1">
    <location>
        <begin position="1"/>
        <end position="20"/>
    </location>
</feature>